<gene>
    <name evidence="1" type="ORF">N7498_001565</name>
</gene>
<dbReference type="AlphaFoldDB" id="A0A9W9NGF2"/>
<dbReference type="Gene3D" id="3.40.50.720">
    <property type="entry name" value="NAD(P)-binding Rossmann-like Domain"/>
    <property type="match status" value="1"/>
</dbReference>
<reference evidence="1" key="2">
    <citation type="journal article" date="2023" name="IMA Fungus">
        <title>Comparative genomic study of the Penicillium genus elucidates a diverse pangenome and 15 lateral gene transfer events.</title>
        <authorList>
            <person name="Petersen C."/>
            <person name="Sorensen T."/>
            <person name="Nielsen M.R."/>
            <person name="Sondergaard T.E."/>
            <person name="Sorensen J.L."/>
            <person name="Fitzpatrick D.A."/>
            <person name="Frisvad J.C."/>
            <person name="Nielsen K.L."/>
        </authorList>
    </citation>
    <scope>NUCLEOTIDE SEQUENCE</scope>
    <source>
        <strain evidence="1">IBT 15544</strain>
    </source>
</reference>
<dbReference type="PANTHER" id="PTHR43431">
    <property type="entry name" value="OXIDOREDUCTASE, SHORT CHAIN DEHYDROGENASE/REDUCTASE FAMILY (AFU_ORTHOLOGUE AFUA_5G14000)"/>
    <property type="match status" value="1"/>
</dbReference>
<dbReference type="OrthoDB" id="5336600at2759"/>
<dbReference type="RefSeq" id="XP_058314039.1">
    <property type="nucleotide sequence ID" value="XM_058448628.1"/>
</dbReference>
<sequence>MAVSENRSIAIVGVGPSMSRSLALWLASLGWNIALISRSEEPLSKIATEIKNAQKNPDAKVVYKTGDTSDPSSLKTALDWCVEQFQCKLDVLN</sequence>
<dbReference type="SUPFAM" id="SSF51735">
    <property type="entry name" value="NAD(P)-binding Rossmann-fold domains"/>
    <property type="match status" value="1"/>
</dbReference>
<dbReference type="EMBL" id="JAPQKR010000004">
    <property type="protein sequence ID" value="KAJ5219466.1"/>
    <property type="molecule type" value="Genomic_DNA"/>
</dbReference>
<dbReference type="Pfam" id="PF00106">
    <property type="entry name" value="adh_short"/>
    <property type="match status" value="1"/>
</dbReference>
<organism evidence="1 2">
    <name type="scientific">Penicillium cinerascens</name>
    <dbReference type="NCBI Taxonomy" id="70096"/>
    <lineage>
        <taxon>Eukaryota</taxon>
        <taxon>Fungi</taxon>
        <taxon>Dikarya</taxon>
        <taxon>Ascomycota</taxon>
        <taxon>Pezizomycotina</taxon>
        <taxon>Eurotiomycetes</taxon>
        <taxon>Eurotiomycetidae</taxon>
        <taxon>Eurotiales</taxon>
        <taxon>Aspergillaceae</taxon>
        <taxon>Penicillium</taxon>
    </lineage>
</organism>
<dbReference type="PANTHER" id="PTHR43431:SF7">
    <property type="entry name" value="OXIDOREDUCTASE, SHORT CHAIN DEHYDROGENASE_REDUCTASE FAMILY (AFU_ORTHOLOGUE AFUA_5G14000)"/>
    <property type="match status" value="1"/>
</dbReference>
<dbReference type="GeneID" id="83175928"/>
<evidence type="ECO:0000313" key="2">
    <source>
        <dbReference type="Proteomes" id="UP001150904"/>
    </source>
</evidence>
<reference evidence="1" key="1">
    <citation type="submission" date="2022-12" db="EMBL/GenBank/DDBJ databases">
        <authorList>
            <person name="Petersen C."/>
        </authorList>
    </citation>
    <scope>NUCLEOTIDE SEQUENCE</scope>
    <source>
        <strain evidence="1">IBT 15544</strain>
    </source>
</reference>
<evidence type="ECO:0000313" key="1">
    <source>
        <dbReference type="EMBL" id="KAJ5219466.1"/>
    </source>
</evidence>
<name>A0A9W9NGF2_9EURO</name>
<keyword evidence="2" id="KW-1185">Reference proteome</keyword>
<protein>
    <submittedName>
        <fullName evidence="1">NAD(P)-binding protein</fullName>
    </submittedName>
</protein>
<dbReference type="InterPro" id="IPR036291">
    <property type="entry name" value="NAD(P)-bd_dom_sf"/>
</dbReference>
<proteinExistence type="predicted"/>
<comment type="caution">
    <text evidence="1">The sequence shown here is derived from an EMBL/GenBank/DDBJ whole genome shotgun (WGS) entry which is preliminary data.</text>
</comment>
<dbReference type="InterPro" id="IPR002347">
    <property type="entry name" value="SDR_fam"/>
</dbReference>
<dbReference type="Proteomes" id="UP001150904">
    <property type="component" value="Unassembled WGS sequence"/>
</dbReference>
<accession>A0A9W9NGF2</accession>